<gene>
    <name evidence="7" type="ORF">HYPSUDRAFT_39599</name>
</gene>
<dbReference type="OrthoDB" id="444809at2759"/>
<reference evidence="8" key="1">
    <citation type="submission" date="2014-04" db="EMBL/GenBank/DDBJ databases">
        <title>Evolutionary Origins and Diversification of the Mycorrhizal Mutualists.</title>
        <authorList>
            <consortium name="DOE Joint Genome Institute"/>
            <consortium name="Mycorrhizal Genomics Consortium"/>
            <person name="Kohler A."/>
            <person name="Kuo A."/>
            <person name="Nagy L.G."/>
            <person name="Floudas D."/>
            <person name="Copeland A."/>
            <person name="Barry K.W."/>
            <person name="Cichocki N."/>
            <person name="Veneault-Fourrey C."/>
            <person name="LaButti K."/>
            <person name="Lindquist E.A."/>
            <person name="Lipzen A."/>
            <person name="Lundell T."/>
            <person name="Morin E."/>
            <person name="Murat C."/>
            <person name="Riley R."/>
            <person name="Ohm R."/>
            <person name="Sun H."/>
            <person name="Tunlid A."/>
            <person name="Henrissat B."/>
            <person name="Grigoriev I.V."/>
            <person name="Hibbett D.S."/>
            <person name="Martin F."/>
        </authorList>
    </citation>
    <scope>NUCLEOTIDE SEQUENCE [LARGE SCALE GENOMIC DNA]</scope>
    <source>
        <strain evidence="8">FD-334 SS-4</strain>
    </source>
</reference>
<dbReference type="Pfam" id="PF15459">
    <property type="entry name" value="RRP14"/>
    <property type="match status" value="1"/>
</dbReference>
<dbReference type="EMBL" id="KN817541">
    <property type="protein sequence ID" value="KJA23764.1"/>
    <property type="molecule type" value="Genomic_DNA"/>
</dbReference>
<dbReference type="OMA" id="QKKRTDN"/>
<dbReference type="GO" id="GO:0042273">
    <property type="term" value="P:ribosomal large subunit biogenesis"/>
    <property type="evidence" value="ECO:0007669"/>
    <property type="project" value="TreeGrafter"/>
</dbReference>
<evidence type="ECO:0000313" key="7">
    <source>
        <dbReference type="EMBL" id="KJA23764.1"/>
    </source>
</evidence>
<dbReference type="GO" id="GO:0042274">
    <property type="term" value="P:ribosomal small subunit biogenesis"/>
    <property type="evidence" value="ECO:0007669"/>
    <property type="project" value="TreeGrafter"/>
</dbReference>
<dbReference type="PANTHER" id="PTHR14369:SF0">
    <property type="entry name" value="SURFEIT LOCUS PROTEIN 6"/>
    <property type="match status" value="1"/>
</dbReference>
<comment type="subcellular location">
    <subcellularLocation>
        <location evidence="1">Nucleus</location>
    </subcellularLocation>
</comment>
<feature type="compositionally biased region" description="Basic residues" evidence="4">
    <location>
        <begin position="45"/>
        <end position="54"/>
    </location>
</feature>
<dbReference type="Proteomes" id="UP000054270">
    <property type="component" value="Unassembled WGS sequence"/>
</dbReference>
<feature type="compositionally biased region" description="Basic and acidic residues" evidence="4">
    <location>
        <begin position="337"/>
        <end position="355"/>
    </location>
</feature>
<dbReference type="GO" id="GO:0003677">
    <property type="term" value="F:DNA binding"/>
    <property type="evidence" value="ECO:0007669"/>
    <property type="project" value="TreeGrafter"/>
</dbReference>
<feature type="region of interest" description="Disordered" evidence="4">
    <location>
        <begin position="38"/>
        <end position="252"/>
    </location>
</feature>
<feature type="compositionally biased region" description="Basic and acidic residues" evidence="4">
    <location>
        <begin position="58"/>
        <end position="79"/>
    </location>
</feature>
<keyword evidence="8" id="KW-1185">Reference proteome</keyword>
<dbReference type="InterPro" id="IPR029190">
    <property type="entry name" value="Rrp14/SURF6_C"/>
</dbReference>
<dbReference type="AlphaFoldDB" id="A0A0D2NYH7"/>
<dbReference type="InterPro" id="IPR007019">
    <property type="entry name" value="SURF6"/>
</dbReference>
<feature type="region of interest" description="Disordered" evidence="4">
    <location>
        <begin position="329"/>
        <end position="409"/>
    </location>
</feature>
<name>A0A0D2NYH7_HYPSF</name>
<accession>A0A0D2NYH7</accession>
<feature type="compositionally biased region" description="Acidic residues" evidence="4">
    <location>
        <begin position="120"/>
        <end position="134"/>
    </location>
</feature>
<evidence type="ECO:0000256" key="2">
    <source>
        <dbReference type="ARBA" id="ARBA00005904"/>
    </source>
</evidence>
<dbReference type="STRING" id="945553.A0A0D2NYH7"/>
<evidence type="ECO:0000256" key="3">
    <source>
        <dbReference type="ARBA" id="ARBA00023242"/>
    </source>
</evidence>
<dbReference type="InterPro" id="IPR029188">
    <property type="entry name" value="Rrp14_N"/>
</dbReference>
<comment type="similarity">
    <text evidence="2">Belongs to the SURF6 family.</text>
</comment>
<feature type="domain" description="Ribosomal RNA-processing protein 14/surfeit locus protein 6 C-terminal" evidence="5">
    <location>
        <begin position="185"/>
        <end position="383"/>
    </location>
</feature>
<proteinExistence type="inferred from homology"/>
<dbReference type="PANTHER" id="PTHR14369">
    <property type="entry name" value="SURFEIT LOCUS PROTEIN 6"/>
    <property type="match status" value="1"/>
</dbReference>
<feature type="compositionally biased region" description="Basic and acidic residues" evidence="4">
    <location>
        <begin position="373"/>
        <end position="382"/>
    </location>
</feature>
<sequence length="409" mass="46135">MPTPAAVLRASLEKHNSTFESLLNLIPPQYYIVNEETEAQAASKYQKHSKKQKAPKQAIKDASKKAKRDKLDPANHKSILDIQNEAYLKQSGPGKGKRKASTPASDAGEDDEGMAVNADVDMEDLDADDDEGSSDVEMQPMAVSGGIEALREKLHSKMAKLRRGGERAPNPWAREGDKDKDKDDLLDERRRQRAAMRERRRKETREKIRREEELKTKGKKKEKEKTDGRDKGNVTKTQLLVPDTPHFAQQGPGASLTTVAYASLAGTAKKGDKFRTTADPQQALQQLTSRKEKLAALPEEKRKAIEEKEKWAKAEARLDGVKVHDDEARLKKAAKRKEKEKSKTKKSWEEKKEHVVYSMAAKQKKRNDNIAMRNERKSDKRKGISKKKARPGFEGKSFAKGKPKQHSKK</sequence>
<evidence type="ECO:0000259" key="6">
    <source>
        <dbReference type="Pfam" id="PF15459"/>
    </source>
</evidence>
<evidence type="ECO:0000256" key="1">
    <source>
        <dbReference type="ARBA" id="ARBA00004123"/>
    </source>
</evidence>
<evidence type="ECO:0000256" key="4">
    <source>
        <dbReference type="SAM" id="MobiDB-lite"/>
    </source>
</evidence>
<organism evidence="7 8">
    <name type="scientific">Hypholoma sublateritium (strain FD-334 SS-4)</name>
    <dbReference type="NCBI Taxonomy" id="945553"/>
    <lineage>
        <taxon>Eukaryota</taxon>
        <taxon>Fungi</taxon>
        <taxon>Dikarya</taxon>
        <taxon>Basidiomycota</taxon>
        <taxon>Agaricomycotina</taxon>
        <taxon>Agaricomycetes</taxon>
        <taxon>Agaricomycetidae</taxon>
        <taxon>Agaricales</taxon>
        <taxon>Agaricineae</taxon>
        <taxon>Strophariaceae</taxon>
        <taxon>Hypholoma</taxon>
    </lineage>
</organism>
<keyword evidence="3" id="KW-0539">Nucleus</keyword>
<dbReference type="GO" id="GO:0003723">
    <property type="term" value="F:RNA binding"/>
    <property type="evidence" value="ECO:0007669"/>
    <property type="project" value="TreeGrafter"/>
</dbReference>
<dbReference type="GO" id="GO:0005730">
    <property type="term" value="C:nucleolus"/>
    <property type="evidence" value="ECO:0007669"/>
    <property type="project" value="TreeGrafter"/>
</dbReference>
<feature type="domain" description="Ribosomal RNA-processing protein 14 N-terminal" evidence="6">
    <location>
        <begin position="11"/>
        <end position="74"/>
    </location>
</feature>
<protein>
    <recommendedName>
        <fullName evidence="9">Ribosomal RNA-processing protein 14/surfeit locus protein 6 C-terminal domain-containing protein</fullName>
    </recommendedName>
</protein>
<dbReference type="Pfam" id="PF04935">
    <property type="entry name" value="SURF6"/>
    <property type="match status" value="1"/>
</dbReference>
<evidence type="ECO:0008006" key="9">
    <source>
        <dbReference type="Google" id="ProtNLM"/>
    </source>
</evidence>
<feature type="compositionally biased region" description="Basic residues" evidence="4">
    <location>
        <begin position="399"/>
        <end position="409"/>
    </location>
</feature>
<evidence type="ECO:0000313" key="8">
    <source>
        <dbReference type="Proteomes" id="UP000054270"/>
    </source>
</evidence>
<evidence type="ECO:0000259" key="5">
    <source>
        <dbReference type="Pfam" id="PF04935"/>
    </source>
</evidence>
<feature type="compositionally biased region" description="Basic and acidic residues" evidence="4">
    <location>
        <begin position="174"/>
        <end position="233"/>
    </location>
</feature>